<evidence type="ECO:0000313" key="1">
    <source>
        <dbReference type="EMBL" id="GAA3568911.1"/>
    </source>
</evidence>
<gene>
    <name evidence="1" type="ORF">GCM10022395_18360</name>
</gene>
<sequence length="64" mass="7466">MLVWYKKVLHIRSKAFVQESLKIIIFVGIYLDKHLENCKGKPLKFSSKLSPLVQKTIYTSIKKS</sequence>
<protein>
    <submittedName>
        <fullName evidence="1">Uncharacterized protein</fullName>
    </submittedName>
</protein>
<organism evidence="1 2">
    <name type="scientific">Snuella lapsa</name>
    <dbReference type="NCBI Taxonomy" id="870481"/>
    <lineage>
        <taxon>Bacteria</taxon>
        <taxon>Pseudomonadati</taxon>
        <taxon>Bacteroidota</taxon>
        <taxon>Flavobacteriia</taxon>
        <taxon>Flavobacteriales</taxon>
        <taxon>Flavobacteriaceae</taxon>
        <taxon>Snuella</taxon>
    </lineage>
</organism>
<dbReference type="Proteomes" id="UP001500954">
    <property type="component" value="Unassembled WGS sequence"/>
</dbReference>
<comment type="caution">
    <text evidence="1">The sequence shown here is derived from an EMBL/GenBank/DDBJ whole genome shotgun (WGS) entry which is preliminary data.</text>
</comment>
<name>A0ABP6XN37_9FLAO</name>
<dbReference type="EMBL" id="BAABCY010000050">
    <property type="protein sequence ID" value="GAA3568911.1"/>
    <property type="molecule type" value="Genomic_DNA"/>
</dbReference>
<accession>A0ABP6XN37</accession>
<keyword evidence="2" id="KW-1185">Reference proteome</keyword>
<proteinExistence type="predicted"/>
<evidence type="ECO:0000313" key="2">
    <source>
        <dbReference type="Proteomes" id="UP001500954"/>
    </source>
</evidence>
<reference evidence="2" key="1">
    <citation type="journal article" date="2019" name="Int. J. Syst. Evol. Microbiol.">
        <title>The Global Catalogue of Microorganisms (GCM) 10K type strain sequencing project: providing services to taxonomists for standard genome sequencing and annotation.</title>
        <authorList>
            <consortium name="The Broad Institute Genomics Platform"/>
            <consortium name="The Broad Institute Genome Sequencing Center for Infectious Disease"/>
            <person name="Wu L."/>
            <person name="Ma J."/>
        </authorList>
    </citation>
    <scope>NUCLEOTIDE SEQUENCE [LARGE SCALE GENOMIC DNA]</scope>
    <source>
        <strain evidence="2">JCM 17111</strain>
    </source>
</reference>